<keyword evidence="3" id="KW-1185">Reference proteome</keyword>
<dbReference type="RefSeq" id="WP_380247789.1">
    <property type="nucleotide sequence ID" value="NZ_JBHUII010000001.1"/>
</dbReference>
<comment type="caution">
    <text evidence="2">The sequence shown here is derived from an EMBL/GenBank/DDBJ whole genome shotgun (WGS) entry which is preliminary data.</text>
</comment>
<gene>
    <name evidence="2" type="ORF">ACFSKO_01805</name>
</gene>
<dbReference type="Pfam" id="PF05258">
    <property type="entry name" value="DciA"/>
    <property type="match status" value="1"/>
</dbReference>
<dbReference type="Proteomes" id="UP001597294">
    <property type="component" value="Unassembled WGS sequence"/>
</dbReference>
<reference evidence="3" key="1">
    <citation type="journal article" date="2019" name="Int. J. Syst. Evol. Microbiol.">
        <title>The Global Catalogue of Microorganisms (GCM) 10K type strain sequencing project: providing services to taxonomists for standard genome sequencing and annotation.</title>
        <authorList>
            <consortium name="The Broad Institute Genomics Platform"/>
            <consortium name="The Broad Institute Genome Sequencing Center for Infectious Disease"/>
            <person name="Wu L."/>
            <person name="Ma J."/>
        </authorList>
    </citation>
    <scope>NUCLEOTIDE SEQUENCE [LARGE SCALE GENOMIC DNA]</scope>
    <source>
        <strain evidence="3">CGMCC 4.7192</strain>
    </source>
</reference>
<evidence type="ECO:0000313" key="2">
    <source>
        <dbReference type="EMBL" id="MFD2204323.1"/>
    </source>
</evidence>
<dbReference type="EMBL" id="JBHUII010000001">
    <property type="protein sequence ID" value="MFD2204323.1"/>
    <property type="molecule type" value="Genomic_DNA"/>
</dbReference>
<protein>
    <submittedName>
        <fullName evidence="2">DUF721 domain-containing protein</fullName>
    </submittedName>
</protein>
<organism evidence="2 3">
    <name type="scientific">Kiloniella antarctica</name>
    <dbReference type="NCBI Taxonomy" id="1550907"/>
    <lineage>
        <taxon>Bacteria</taxon>
        <taxon>Pseudomonadati</taxon>
        <taxon>Pseudomonadota</taxon>
        <taxon>Alphaproteobacteria</taxon>
        <taxon>Rhodospirillales</taxon>
        <taxon>Kiloniellaceae</taxon>
        <taxon>Kiloniella</taxon>
    </lineage>
</organism>
<name>A0ABW5BEC0_9PROT</name>
<feature type="compositionally biased region" description="Low complexity" evidence="1">
    <location>
        <begin position="16"/>
        <end position="32"/>
    </location>
</feature>
<dbReference type="InterPro" id="IPR007922">
    <property type="entry name" value="DciA-like"/>
</dbReference>
<feature type="compositionally biased region" description="Basic residues" evidence="1">
    <location>
        <begin position="1"/>
        <end position="12"/>
    </location>
</feature>
<evidence type="ECO:0000313" key="3">
    <source>
        <dbReference type="Proteomes" id="UP001597294"/>
    </source>
</evidence>
<accession>A0ABW5BEC0</accession>
<proteinExistence type="predicted"/>
<sequence length="200" mass="22342">MVKAPTKKKIPRTRPGISPSTSKGTKTISSTKPENDIPIRRQKTMRPIAASLPRLTKQLTGKRGFAEAGLIEDWSAIVGKELSTQCLPIKLRYPSQGVRNDGTLLIKADPAFALVIQQQAPQLIERVNSHFGYRAIAKLSIQQGPLYKVERKTPPKLPMLNKIEQQTIQTEFADVKNEALRLSLERIAQTLKAKNKINKK</sequence>
<feature type="region of interest" description="Disordered" evidence="1">
    <location>
        <begin position="1"/>
        <end position="38"/>
    </location>
</feature>
<evidence type="ECO:0000256" key="1">
    <source>
        <dbReference type="SAM" id="MobiDB-lite"/>
    </source>
</evidence>